<dbReference type="InterPro" id="IPR028087">
    <property type="entry name" value="Tad_N"/>
</dbReference>
<dbReference type="Pfam" id="PF13400">
    <property type="entry name" value="Tad"/>
    <property type="match status" value="1"/>
</dbReference>
<evidence type="ECO:0000313" key="3">
    <source>
        <dbReference type="EMBL" id="MYM57639.1"/>
    </source>
</evidence>
<evidence type="ECO:0000313" key="4">
    <source>
        <dbReference type="Proteomes" id="UP000478571"/>
    </source>
</evidence>
<keyword evidence="1" id="KW-0812">Transmembrane</keyword>
<keyword evidence="1" id="KW-0472">Membrane</keyword>
<feature type="transmembrane region" description="Helical" evidence="1">
    <location>
        <begin position="12"/>
        <end position="31"/>
    </location>
</feature>
<organism evidence="3 4">
    <name type="scientific">Vibrio tetraodonis subsp. pristinus</name>
    <dbReference type="NCBI Taxonomy" id="2695891"/>
    <lineage>
        <taxon>Bacteria</taxon>
        <taxon>Pseudomonadati</taxon>
        <taxon>Pseudomonadota</taxon>
        <taxon>Gammaproteobacteria</taxon>
        <taxon>Vibrionales</taxon>
        <taxon>Vibrionaceae</taxon>
        <taxon>Vibrio</taxon>
    </lineage>
</organism>
<dbReference type="RefSeq" id="WP_160925898.1">
    <property type="nucleotide sequence ID" value="NZ_WWEU01000001.1"/>
</dbReference>
<evidence type="ECO:0000256" key="1">
    <source>
        <dbReference type="SAM" id="Phobius"/>
    </source>
</evidence>
<gene>
    <name evidence="3" type="ORF">GTG28_00125</name>
</gene>
<dbReference type="Proteomes" id="UP000478571">
    <property type="component" value="Unassembled WGS sequence"/>
</dbReference>
<name>A0A6L8LWU1_9VIBR</name>
<reference evidence="3 4" key="1">
    <citation type="submission" date="2020-01" db="EMBL/GenBank/DDBJ databases">
        <title>Draft Genome Sequence of Vibrio sp. strain OCN044, Isolated from a Healthy Coral at Palmyra Atoll.</title>
        <authorList>
            <person name="Videau P."/>
            <person name="Loughran R."/>
            <person name="Esquivel A."/>
            <person name="Deadmond M."/>
            <person name="Paddock B.E."/>
            <person name="Saw J.H."/>
            <person name="Ushijima B."/>
        </authorList>
    </citation>
    <scope>NUCLEOTIDE SEQUENCE [LARGE SCALE GENOMIC DNA]</scope>
    <source>
        <strain evidence="3 4">OCN044</strain>
    </source>
</reference>
<evidence type="ECO:0000259" key="2">
    <source>
        <dbReference type="Pfam" id="PF13400"/>
    </source>
</evidence>
<dbReference type="AlphaFoldDB" id="A0A6L8LWU1"/>
<accession>A0A6L8LWU1</accession>
<proteinExistence type="predicted"/>
<comment type="caution">
    <text evidence="3">The sequence shown here is derived from an EMBL/GenBank/DDBJ whole genome shotgun (WGS) entry which is preliminary data.</text>
</comment>
<keyword evidence="4" id="KW-1185">Reference proteome</keyword>
<dbReference type="EMBL" id="WWEU01000001">
    <property type="protein sequence ID" value="MYM57639.1"/>
    <property type="molecule type" value="Genomic_DNA"/>
</dbReference>
<feature type="domain" description="Putative Flp pilus-assembly TadG-like N-terminal" evidence="2">
    <location>
        <begin position="12"/>
        <end position="55"/>
    </location>
</feature>
<protein>
    <recommendedName>
        <fullName evidence="2">Putative Flp pilus-assembly TadG-like N-terminal domain-containing protein</fullName>
    </recommendedName>
</protein>
<sequence>MAVYRRNQKGLVTVFFTVASAVILGFVGLAIDTGFAYGDYRQAQLAADAGAISAAFEKHHGHSTDDLQKYGTSEIAAHGFTDGQDGVSVSINNPPTSGAYSGNSDFVEVEIQKTVNTFFLNIIGMDAFSYSVRSVANGIISSNACLYALGDDHEKALHVSSGSEIEANCGVNANSSHSSGLYVDSGSKIEADQVNVVGGAYVSGSTITPAANEGADPVSSLMATLTTPSVSYGACDYSGNSKGSGLYERYEIDSEIRTINPGSYCGGLFIKGTAEVTMNPGTYIMQGGGLVVDGSDAVLQGDGVFIYNTCAVSDCSSYGGSYSEEEFHPLDVKSSGTLNLASCSQASTTSCQADVDEEYQDMFWYTDKEAPESDTPQQDPVNKLSSSASATLAGTFFAGNQSLDISSNTDVKATNGVFISRYVQIASGSSLIISHDSSAPQGFSNGPYIRITLVE</sequence>
<keyword evidence="1" id="KW-1133">Transmembrane helix</keyword>